<comment type="caution">
    <text evidence="1">The sequence shown here is derived from an EMBL/GenBank/DDBJ whole genome shotgun (WGS) entry which is preliminary data.</text>
</comment>
<reference evidence="1" key="1">
    <citation type="journal article" date="2022" name="Front. Genet.">
        <title>Chromosome-Scale Assembly of the Dendrobium nobile Genome Provides Insights Into the Molecular Mechanism of the Biosynthesis of the Medicinal Active Ingredient of Dendrobium.</title>
        <authorList>
            <person name="Xu Q."/>
            <person name="Niu S.-C."/>
            <person name="Li K.-L."/>
            <person name="Zheng P.-J."/>
            <person name="Zhang X.-J."/>
            <person name="Jia Y."/>
            <person name="Liu Y."/>
            <person name="Niu Y.-X."/>
            <person name="Yu L.-H."/>
            <person name="Chen D.-F."/>
            <person name="Zhang G.-Q."/>
        </authorList>
    </citation>
    <scope>NUCLEOTIDE SEQUENCE</scope>
    <source>
        <tissue evidence="1">Leaf</tissue>
    </source>
</reference>
<evidence type="ECO:0000313" key="2">
    <source>
        <dbReference type="Proteomes" id="UP000829196"/>
    </source>
</evidence>
<dbReference type="Proteomes" id="UP000829196">
    <property type="component" value="Unassembled WGS sequence"/>
</dbReference>
<accession>A0A8T3BTZ9</accession>
<sequence length="64" mass="7373">MHASTTSPEYKGITLCSLKLREPTSKLATRQNNHIYMLLLAWWEEVHQDASNEAGDLKAPFWRS</sequence>
<name>A0A8T3BTZ9_DENNO</name>
<protein>
    <submittedName>
        <fullName evidence="1">Uncharacterized protein</fullName>
    </submittedName>
</protein>
<dbReference type="EMBL" id="JAGYWB010000006">
    <property type="protein sequence ID" value="KAI0519033.1"/>
    <property type="molecule type" value="Genomic_DNA"/>
</dbReference>
<dbReference type="AlphaFoldDB" id="A0A8T3BTZ9"/>
<keyword evidence="2" id="KW-1185">Reference proteome</keyword>
<evidence type="ECO:0000313" key="1">
    <source>
        <dbReference type="EMBL" id="KAI0519033.1"/>
    </source>
</evidence>
<gene>
    <name evidence="1" type="ORF">KFK09_006472</name>
</gene>
<proteinExistence type="predicted"/>
<organism evidence="1 2">
    <name type="scientific">Dendrobium nobile</name>
    <name type="common">Orchid</name>
    <dbReference type="NCBI Taxonomy" id="94219"/>
    <lineage>
        <taxon>Eukaryota</taxon>
        <taxon>Viridiplantae</taxon>
        <taxon>Streptophyta</taxon>
        <taxon>Embryophyta</taxon>
        <taxon>Tracheophyta</taxon>
        <taxon>Spermatophyta</taxon>
        <taxon>Magnoliopsida</taxon>
        <taxon>Liliopsida</taxon>
        <taxon>Asparagales</taxon>
        <taxon>Orchidaceae</taxon>
        <taxon>Epidendroideae</taxon>
        <taxon>Malaxideae</taxon>
        <taxon>Dendrobiinae</taxon>
        <taxon>Dendrobium</taxon>
    </lineage>
</organism>